<dbReference type="Proteomes" id="UP001597296">
    <property type="component" value="Unassembled WGS sequence"/>
</dbReference>
<evidence type="ECO:0000256" key="5">
    <source>
        <dbReference type="ARBA" id="ARBA00022729"/>
    </source>
</evidence>
<dbReference type="PANTHER" id="PTHR37425">
    <property type="match status" value="1"/>
</dbReference>
<comment type="pathway">
    <text evidence="2">Cell wall biogenesis; cell wall polysaccharide biosynthesis.</text>
</comment>
<keyword evidence="6" id="KW-0378">Hydrolase</keyword>
<evidence type="ECO:0000256" key="9">
    <source>
        <dbReference type="ARBA" id="ARBA00023316"/>
    </source>
</evidence>
<evidence type="ECO:0000256" key="1">
    <source>
        <dbReference type="ARBA" id="ARBA00001947"/>
    </source>
</evidence>
<dbReference type="InterPro" id="IPR010275">
    <property type="entry name" value="MepK"/>
</dbReference>
<evidence type="ECO:0000256" key="4">
    <source>
        <dbReference type="ARBA" id="ARBA00022723"/>
    </source>
</evidence>
<comment type="caution">
    <text evidence="12">The sequence shown here is derived from an EMBL/GenBank/DDBJ whole genome shotgun (WGS) entry which is preliminary data.</text>
</comment>
<keyword evidence="13" id="KW-1185">Reference proteome</keyword>
<sequence>MIDQVKNRRGFLTLGLGAAAAMVVTSPVEAAIRRLPERSLHLYSLHTGESLKAVYWGEGRYQPRALAQITRFLRDYRNGATHAIDPHLLDLLVSLQKRMGVKGPIHVVSGYRSPASNAMLASASDGVATHSLHTQGRAIDIRLPGHSVNSVGRAARSLRAGGVGTYPESDFVHVDTGKVRVW</sequence>
<organism evidence="12 13">
    <name type="scientific">Phaeospirillum tilakii</name>
    <dbReference type="NCBI Taxonomy" id="741673"/>
    <lineage>
        <taxon>Bacteria</taxon>
        <taxon>Pseudomonadati</taxon>
        <taxon>Pseudomonadota</taxon>
        <taxon>Alphaproteobacteria</taxon>
        <taxon>Rhodospirillales</taxon>
        <taxon>Rhodospirillaceae</taxon>
        <taxon>Phaeospirillum</taxon>
    </lineage>
</organism>
<dbReference type="PANTHER" id="PTHR37425:SF1">
    <property type="entry name" value="OUTER MEMBRANE PROTEIN"/>
    <property type="match status" value="1"/>
</dbReference>
<dbReference type="InterPro" id="IPR006311">
    <property type="entry name" value="TAT_signal"/>
</dbReference>
<evidence type="ECO:0000256" key="3">
    <source>
        <dbReference type="ARBA" id="ARBA00022670"/>
    </source>
</evidence>
<evidence type="ECO:0000256" key="6">
    <source>
        <dbReference type="ARBA" id="ARBA00022801"/>
    </source>
</evidence>
<evidence type="ECO:0000256" key="10">
    <source>
        <dbReference type="ARBA" id="ARBA00093448"/>
    </source>
</evidence>
<keyword evidence="3" id="KW-0645">Protease</keyword>
<dbReference type="SUPFAM" id="SSF55166">
    <property type="entry name" value="Hedgehog/DD-peptidase"/>
    <property type="match status" value="1"/>
</dbReference>
<evidence type="ECO:0000313" key="12">
    <source>
        <dbReference type="EMBL" id="MFD2232235.1"/>
    </source>
</evidence>
<evidence type="ECO:0000256" key="8">
    <source>
        <dbReference type="ARBA" id="ARBA00023049"/>
    </source>
</evidence>
<gene>
    <name evidence="12" type="ORF">ACFSNB_00295</name>
</gene>
<accession>A0ABW5C4Q5</accession>
<protein>
    <recommendedName>
        <fullName evidence="11">Murein endopeptidase K</fullName>
    </recommendedName>
</protein>
<dbReference type="InterPro" id="IPR009045">
    <property type="entry name" value="Zn_M74/Hedgehog-like"/>
</dbReference>
<evidence type="ECO:0000256" key="7">
    <source>
        <dbReference type="ARBA" id="ARBA00022833"/>
    </source>
</evidence>
<keyword evidence="8" id="KW-0482">Metalloprotease</keyword>
<dbReference type="Gene3D" id="3.30.1380.10">
    <property type="match status" value="1"/>
</dbReference>
<keyword evidence="7" id="KW-0862">Zinc</keyword>
<evidence type="ECO:0000313" key="13">
    <source>
        <dbReference type="Proteomes" id="UP001597296"/>
    </source>
</evidence>
<dbReference type="RefSeq" id="WP_377313385.1">
    <property type="nucleotide sequence ID" value="NZ_JBHUIY010000001.1"/>
</dbReference>
<proteinExistence type="inferred from homology"/>
<dbReference type="Pfam" id="PF05951">
    <property type="entry name" value="Peptidase_M15_2"/>
    <property type="match status" value="1"/>
</dbReference>
<comment type="cofactor">
    <cofactor evidence="1">
        <name>Zn(2+)</name>
        <dbReference type="ChEBI" id="CHEBI:29105"/>
    </cofactor>
</comment>
<keyword evidence="9" id="KW-0961">Cell wall biogenesis/degradation</keyword>
<comment type="similarity">
    <text evidence="10">Belongs to the peptidase M15 family.</text>
</comment>
<keyword evidence="4" id="KW-0479">Metal-binding</keyword>
<dbReference type="PROSITE" id="PS51318">
    <property type="entry name" value="TAT"/>
    <property type="match status" value="1"/>
</dbReference>
<evidence type="ECO:0000256" key="2">
    <source>
        <dbReference type="ARBA" id="ARBA00004776"/>
    </source>
</evidence>
<reference evidence="13" key="1">
    <citation type="journal article" date="2019" name="Int. J. Syst. Evol. Microbiol.">
        <title>The Global Catalogue of Microorganisms (GCM) 10K type strain sequencing project: providing services to taxonomists for standard genome sequencing and annotation.</title>
        <authorList>
            <consortium name="The Broad Institute Genomics Platform"/>
            <consortium name="The Broad Institute Genome Sequencing Center for Infectious Disease"/>
            <person name="Wu L."/>
            <person name="Ma J."/>
        </authorList>
    </citation>
    <scope>NUCLEOTIDE SEQUENCE [LARGE SCALE GENOMIC DNA]</scope>
    <source>
        <strain evidence="13">KCTC 15012</strain>
    </source>
</reference>
<dbReference type="EMBL" id="JBHUIY010000001">
    <property type="protein sequence ID" value="MFD2232235.1"/>
    <property type="molecule type" value="Genomic_DNA"/>
</dbReference>
<keyword evidence="5" id="KW-0732">Signal</keyword>
<evidence type="ECO:0000256" key="11">
    <source>
        <dbReference type="ARBA" id="ARBA00093666"/>
    </source>
</evidence>
<name>A0ABW5C4Q5_9PROT</name>